<feature type="domain" description="EF-hand" evidence="8">
    <location>
        <begin position="41"/>
        <end position="76"/>
    </location>
</feature>
<dbReference type="InterPro" id="IPR011992">
    <property type="entry name" value="EF-hand-dom_pair"/>
</dbReference>
<dbReference type="GO" id="GO:0060090">
    <property type="term" value="F:molecular adaptor activity"/>
    <property type="evidence" value="ECO:0007669"/>
    <property type="project" value="TreeGrafter"/>
</dbReference>
<reference evidence="9" key="1">
    <citation type="submission" date="2016-02" db="EMBL/GenBank/DDBJ databases">
        <title>RNAseq analyses of the midgut from blood- or serum-fed Ixodes ricinus ticks.</title>
        <authorList>
            <person name="Perner J."/>
            <person name="Provaznik J."/>
            <person name="Schrenkova J."/>
            <person name="Urbanova V."/>
            <person name="Ribeiro J.M."/>
            <person name="Kopacek P."/>
        </authorList>
    </citation>
    <scope>NUCLEOTIDE SEQUENCE</scope>
    <source>
        <tissue evidence="9">Gut</tissue>
    </source>
</reference>
<dbReference type="PROSITE" id="PS50031">
    <property type="entry name" value="EH"/>
    <property type="match status" value="2"/>
</dbReference>
<dbReference type="PROSITE" id="PS00018">
    <property type="entry name" value="EF_HAND_1"/>
    <property type="match status" value="2"/>
</dbReference>
<feature type="compositionally biased region" description="Polar residues" evidence="5">
    <location>
        <begin position="273"/>
        <end position="284"/>
    </location>
</feature>
<feature type="coiled-coil region" evidence="4">
    <location>
        <begin position="543"/>
        <end position="594"/>
    </location>
</feature>
<feature type="compositionally biased region" description="Basic and acidic residues" evidence="5">
    <location>
        <begin position="292"/>
        <end position="307"/>
    </location>
</feature>
<feature type="region of interest" description="Disordered" evidence="5">
    <location>
        <begin position="947"/>
        <end position="979"/>
    </location>
</feature>
<organism evidence="9">
    <name type="scientific">Ixodes ricinus</name>
    <name type="common">Common tick</name>
    <name type="synonym">Acarus ricinus</name>
    <dbReference type="NCBI Taxonomy" id="34613"/>
    <lineage>
        <taxon>Eukaryota</taxon>
        <taxon>Metazoa</taxon>
        <taxon>Ecdysozoa</taxon>
        <taxon>Arthropoda</taxon>
        <taxon>Chelicerata</taxon>
        <taxon>Arachnida</taxon>
        <taxon>Acari</taxon>
        <taxon>Parasitiformes</taxon>
        <taxon>Ixodida</taxon>
        <taxon>Ixodoidea</taxon>
        <taxon>Ixodidae</taxon>
        <taxon>Ixodinae</taxon>
        <taxon>Ixodes</taxon>
    </lineage>
</organism>
<evidence type="ECO:0000313" key="9">
    <source>
        <dbReference type="EMBL" id="JAP72607.1"/>
    </source>
</evidence>
<dbReference type="CDD" id="cd11839">
    <property type="entry name" value="SH3_Intersectin_4"/>
    <property type="match status" value="1"/>
</dbReference>
<dbReference type="InterPro" id="IPR018247">
    <property type="entry name" value="EF_Hand_1_Ca_BS"/>
</dbReference>
<accession>A0A131Y147</accession>
<feature type="domain" description="SH3" evidence="6">
    <location>
        <begin position="982"/>
        <end position="1046"/>
    </location>
</feature>
<dbReference type="GO" id="GO:0005737">
    <property type="term" value="C:cytoplasm"/>
    <property type="evidence" value="ECO:0007669"/>
    <property type="project" value="TreeGrafter"/>
</dbReference>
<dbReference type="FunFam" id="2.30.30.40:FF:000072">
    <property type="entry name" value="Unconventional Myosin IB"/>
    <property type="match status" value="1"/>
</dbReference>
<dbReference type="InterPro" id="IPR000261">
    <property type="entry name" value="EH_dom"/>
</dbReference>
<feature type="domain" description="SH3" evidence="6">
    <location>
        <begin position="870"/>
        <end position="928"/>
    </location>
</feature>
<dbReference type="AlphaFoldDB" id="A0A131Y147"/>
<sequence>DPWTIPPDSRAKFDAQFLQMQPVGGLITGEQAKKLFLQSGLPPAVLAKVWSLADMDADGKINRHEFAVALHLIQMKLKGLELPAMLPSSLRSPPFPTGAFSPTFGPPLEQVVSPVAQPLVNAALPGAAFPVASPLPPPSMVGPHVAPLGIIPGAVGAGKPYAPGSATPPALTEWAVPQPSKLKYTQLFNSHDRSRSGFLGGGQARTILLQSALPHTVLAQIWNLSDIDSDGRLTCEEFVLAMHLVDCVRAGDTLPAKLPLDLIPPSYRRQRSDSVQSTGSSGTELSGPAGEARAEEEKLRSLATFEDKRRANFEKGQAELEKRRQALLESQRKEQQERERKDREEQEKRERIRQEQERRRQLELEKQLARQRELEQEKEEQRRKALEQREAARREMERQRQLEWEKQRMQELLSQKQREQENMSRLKAHKTSIFLQLEQMENKINESNLKLADTKKGVAEMKACIDEMRLERDAKMKELNETKLELKEISDKMLLLNQEKLSHQGRLKMAASGSNNTYSLAMNNYGSKEISLNMLRTTLSNIEKETETKQQDVNNNNAQLKELKEKLSELVQQNELLLQEFTQKKQQVMALKKQRGNVASVDAWNDQSEFAPVDSWPGDGVQQQTSTSTGLVKYRALYAFEARNEDELSIMPGDIVMVQENQHGEPGWLGGELRGKTGWFPESYVEKLVSTPPGAFAEVPGEAVAAAADVLTAAETVHIVGTEMKRTLEGISEAPENGREHAVELAAAPDVLQPSENSCFTQLPRVPPMDTTSPVPGEGQAAPQGLQAQALFPWRAKKENHLSFNKGDVITVKEQQDMWWYGDFEGKVGWFPKSYVRLVSGPMKSFNNNQIFDSQEFGDVPPEPPSDFPVVSERYVAVYPYQSQEPGDLSFLAGDVLIVNKKEGEWWTGTIGGMTGIFPSNYVRPCEPEANNKGKKNSISEDFIPSATTLPTNEEVGLSGQEPSRPDTPQSDAKAKNMKLTKKPEIASVIAPYKATGPEQLTLEKGQLIQVRKKTEGGWWEGELQVKGKKRQSGWFPASYVKVLGGSGASSSRSSPVPTAFASNTQGEQVRALFPFVAQHEDELSFQKGQVVTVLSKEDPSWWKGELGGHVGLFPSNYVEPLDRADK</sequence>
<dbReference type="PROSITE" id="PS50002">
    <property type="entry name" value="SH3"/>
    <property type="match status" value="5"/>
</dbReference>
<dbReference type="EMBL" id="GEFM01003189">
    <property type="protein sequence ID" value="JAP72607.1"/>
    <property type="molecule type" value="mRNA"/>
</dbReference>
<dbReference type="Gene3D" id="2.30.30.40">
    <property type="entry name" value="SH3 Domains"/>
    <property type="match status" value="5"/>
</dbReference>
<evidence type="ECO:0000256" key="5">
    <source>
        <dbReference type="SAM" id="MobiDB-lite"/>
    </source>
</evidence>
<name>A0A131Y147_IXORI</name>
<dbReference type="GO" id="GO:0150007">
    <property type="term" value="P:clathrin-dependent synaptic vesicle endocytosis"/>
    <property type="evidence" value="ECO:0007669"/>
    <property type="project" value="TreeGrafter"/>
</dbReference>
<feature type="domain" description="EH" evidence="7">
    <location>
        <begin position="180"/>
        <end position="269"/>
    </location>
</feature>
<dbReference type="CDD" id="cd11840">
    <property type="entry name" value="SH3_Intersectin_5"/>
    <property type="match status" value="1"/>
</dbReference>
<feature type="region of interest" description="Disordered" evidence="5">
    <location>
        <begin position="264"/>
        <end position="307"/>
    </location>
</feature>
<dbReference type="GO" id="GO:0097708">
    <property type="term" value="C:intracellular vesicle"/>
    <property type="evidence" value="ECO:0007669"/>
    <property type="project" value="TreeGrafter"/>
</dbReference>
<protein>
    <submittedName>
        <fullName evidence="9">Putative endocytic adaptor protein intersectin</fullName>
    </submittedName>
</protein>
<feature type="domain" description="EH" evidence="7">
    <location>
        <begin position="9"/>
        <end position="97"/>
    </location>
</feature>
<keyword evidence="4" id="KW-0175">Coiled coil</keyword>
<dbReference type="CDD" id="cd11836">
    <property type="entry name" value="SH3_Intersectin_1"/>
    <property type="match status" value="1"/>
</dbReference>
<dbReference type="PANTHER" id="PTHR11216:SF170">
    <property type="entry name" value="DYNAMIN ASSOCIATED PROTEIN 160, ISOFORM D"/>
    <property type="match status" value="1"/>
</dbReference>
<feature type="domain" description="SH3" evidence="6">
    <location>
        <begin position="783"/>
        <end position="841"/>
    </location>
</feature>
<dbReference type="CDD" id="cd11838">
    <property type="entry name" value="SH3_Intersectin_3"/>
    <property type="match status" value="1"/>
</dbReference>
<dbReference type="SMART" id="SM00027">
    <property type="entry name" value="EH"/>
    <property type="match status" value="2"/>
</dbReference>
<dbReference type="PRINTS" id="PR00452">
    <property type="entry name" value="SH3DOMAIN"/>
</dbReference>
<dbReference type="SMART" id="SM00326">
    <property type="entry name" value="SH3"/>
    <property type="match status" value="5"/>
</dbReference>
<dbReference type="Pfam" id="PF12763">
    <property type="entry name" value="EH"/>
    <property type="match status" value="2"/>
</dbReference>
<dbReference type="Pfam" id="PF07653">
    <property type="entry name" value="SH3_2"/>
    <property type="match status" value="2"/>
</dbReference>
<feature type="domain" description="EF-hand" evidence="8">
    <location>
        <begin position="213"/>
        <end position="248"/>
    </location>
</feature>
<dbReference type="SUPFAM" id="SSF47473">
    <property type="entry name" value="EF-hand"/>
    <property type="match status" value="2"/>
</dbReference>
<dbReference type="Pfam" id="PF14604">
    <property type="entry name" value="SH3_9"/>
    <property type="match status" value="3"/>
</dbReference>
<dbReference type="SUPFAM" id="SSF50044">
    <property type="entry name" value="SH3-domain"/>
    <property type="match status" value="5"/>
</dbReference>
<proteinExistence type="evidence at transcript level"/>
<feature type="non-terminal residue" evidence="9">
    <location>
        <position position="1"/>
    </location>
</feature>
<evidence type="ECO:0000259" key="7">
    <source>
        <dbReference type="PROSITE" id="PS50031"/>
    </source>
</evidence>
<dbReference type="InterPro" id="IPR036028">
    <property type="entry name" value="SH3-like_dom_sf"/>
</dbReference>
<evidence type="ECO:0000259" key="8">
    <source>
        <dbReference type="PROSITE" id="PS50222"/>
    </source>
</evidence>
<evidence type="ECO:0000259" key="6">
    <source>
        <dbReference type="PROSITE" id="PS50002"/>
    </source>
</evidence>
<evidence type="ECO:0000256" key="1">
    <source>
        <dbReference type="ARBA" id="ARBA00022443"/>
    </source>
</evidence>
<dbReference type="GO" id="GO:0005509">
    <property type="term" value="F:calcium ion binding"/>
    <property type="evidence" value="ECO:0007669"/>
    <property type="project" value="InterPro"/>
</dbReference>
<dbReference type="CDD" id="cd11837">
    <property type="entry name" value="SH3_Intersectin_2"/>
    <property type="match status" value="1"/>
</dbReference>
<keyword evidence="1 3" id="KW-0728">SH3 domain</keyword>
<dbReference type="Gene3D" id="1.10.238.10">
    <property type="entry name" value="EF-hand"/>
    <property type="match status" value="2"/>
</dbReference>
<dbReference type="CDD" id="cd00052">
    <property type="entry name" value="EH"/>
    <property type="match status" value="2"/>
</dbReference>
<dbReference type="PROSITE" id="PS50222">
    <property type="entry name" value="EF_HAND_2"/>
    <property type="match status" value="2"/>
</dbReference>
<feature type="domain" description="SH3" evidence="6">
    <location>
        <begin position="629"/>
        <end position="690"/>
    </location>
</feature>
<feature type="region of interest" description="Disordered" evidence="5">
    <location>
        <begin position="328"/>
        <end position="356"/>
    </location>
</feature>
<evidence type="ECO:0000256" key="3">
    <source>
        <dbReference type="PROSITE-ProRule" id="PRU00192"/>
    </source>
</evidence>
<keyword evidence="2" id="KW-0106">Calcium</keyword>
<evidence type="ECO:0000256" key="4">
    <source>
        <dbReference type="SAM" id="Coils"/>
    </source>
</evidence>
<dbReference type="InterPro" id="IPR002048">
    <property type="entry name" value="EF_hand_dom"/>
</dbReference>
<dbReference type="GO" id="GO:0042734">
    <property type="term" value="C:presynaptic membrane"/>
    <property type="evidence" value="ECO:0007669"/>
    <property type="project" value="TreeGrafter"/>
</dbReference>
<dbReference type="SMART" id="SM00054">
    <property type="entry name" value="EFh"/>
    <property type="match status" value="2"/>
</dbReference>
<dbReference type="PANTHER" id="PTHR11216">
    <property type="entry name" value="EH DOMAIN"/>
    <property type="match status" value="1"/>
</dbReference>
<feature type="domain" description="SH3" evidence="6">
    <location>
        <begin position="1065"/>
        <end position="1124"/>
    </location>
</feature>
<dbReference type="InterPro" id="IPR001452">
    <property type="entry name" value="SH3_domain"/>
</dbReference>
<evidence type="ECO:0000256" key="2">
    <source>
        <dbReference type="ARBA" id="ARBA00022837"/>
    </source>
</evidence>
<dbReference type="PRINTS" id="PR00499">
    <property type="entry name" value="P67PHOX"/>
</dbReference>